<keyword evidence="1" id="KW-0479">Metal-binding</keyword>
<dbReference type="SUPFAM" id="SSF57783">
    <property type="entry name" value="Zinc beta-ribbon"/>
    <property type="match status" value="1"/>
</dbReference>
<organism evidence="5 6">
    <name type="scientific">Propionispora hippei DSM 15287</name>
    <dbReference type="NCBI Taxonomy" id="1123003"/>
    <lineage>
        <taxon>Bacteria</taxon>
        <taxon>Bacillati</taxon>
        <taxon>Bacillota</taxon>
        <taxon>Negativicutes</taxon>
        <taxon>Selenomonadales</taxon>
        <taxon>Sporomusaceae</taxon>
        <taxon>Propionispora</taxon>
    </lineage>
</organism>
<reference evidence="5 6" key="1">
    <citation type="submission" date="2016-11" db="EMBL/GenBank/DDBJ databases">
        <authorList>
            <person name="Varghese N."/>
            <person name="Submissions S."/>
        </authorList>
    </citation>
    <scope>NUCLEOTIDE SEQUENCE [LARGE SCALE GENOMIC DNA]</scope>
    <source>
        <strain evidence="5 6">DSM 15287</strain>
    </source>
</reference>
<sequence length="289" mass="34422">MKFTKEELVIINNNVKIEDEIAKHVSLRKKGSEYVGRCPFHNDNKENLKINPEKRIFKCFVCGYSGGMFKFIQTLLRLKFEFAITYLILNNETLHQKYGFSGEGNVYVLRLVGDKFYVGYTEHYCNRMKSHFAGEGAEWTKENAPIAVHQVYNNVNKEFEHELTKIYIERYGYQNVRGGNYAFRKIKYEEIKKEVNNRTYEGVFVLLLQESKYFIDFAVNLHGEIQRHFNGNGCEWTKKYKPVKILKIIRTRNREETKKVTIDYIEKCGWNNVRGYRWKKIDLKMPRLK</sequence>
<accession>A0A1M6GZH7</accession>
<dbReference type="InterPro" id="IPR002694">
    <property type="entry name" value="Znf_CHC2"/>
</dbReference>
<dbReference type="EMBL" id="FQZD01000013">
    <property type="protein sequence ID" value="SHJ15367.1"/>
    <property type="molecule type" value="Genomic_DNA"/>
</dbReference>
<evidence type="ECO:0000256" key="3">
    <source>
        <dbReference type="ARBA" id="ARBA00022833"/>
    </source>
</evidence>
<dbReference type="InterPro" id="IPR035901">
    <property type="entry name" value="GIY-YIG_endonuc_sf"/>
</dbReference>
<evidence type="ECO:0000256" key="1">
    <source>
        <dbReference type="ARBA" id="ARBA00022723"/>
    </source>
</evidence>
<proteinExistence type="predicted"/>
<dbReference type="RefSeq" id="WP_149734609.1">
    <property type="nucleotide sequence ID" value="NZ_FQZD01000013.1"/>
</dbReference>
<dbReference type="GO" id="GO:0005737">
    <property type="term" value="C:cytoplasm"/>
    <property type="evidence" value="ECO:0007669"/>
    <property type="project" value="TreeGrafter"/>
</dbReference>
<evidence type="ECO:0000313" key="5">
    <source>
        <dbReference type="EMBL" id="SHJ15367.1"/>
    </source>
</evidence>
<dbReference type="OrthoDB" id="9773296at2"/>
<evidence type="ECO:0000259" key="4">
    <source>
        <dbReference type="SMART" id="SM00400"/>
    </source>
</evidence>
<dbReference type="Gene3D" id="3.40.1440.10">
    <property type="entry name" value="GIY-YIG endonuclease"/>
    <property type="match status" value="2"/>
</dbReference>
<dbReference type="GO" id="GO:0003899">
    <property type="term" value="F:DNA-directed RNA polymerase activity"/>
    <property type="evidence" value="ECO:0007669"/>
    <property type="project" value="InterPro"/>
</dbReference>
<dbReference type="PANTHER" id="PTHR30313">
    <property type="entry name" value="DNA PRIMASE"/>
    <property type="match status" value="1"/>
</dbReference>
<dbReference type="GO" id="GO:0008270">
    <property type="term" value="F:zinc ion binding"/>
    <property type="evidence" value="ECO:0007669"/>
    <property type="project" value="UniProtKB-KW"/>
</dbReference>
<dbReference type="Pfam" id="PF01807">
    <property type="entry name" value="Zn_ribbon_DnaG"/>
    <property type="match status" value="1"/>
</dbReference>
<keyword evidence="3" id="KW-0862">Zinc</keyword>
<dbReference type="SUPFAM" id="SSF82771">
    <property type="entry name" value="GIY-YIG endonuclease"/>
    <property type="match status" value="1"/>
</dbReference>
<dbReference type="GO" id="GO:0006269">
    <property type="term" value="P:DNA replication, synthesis of primer"/>
    <property type="evidence" value="ECO:0007669"/>
    <property type="project" value="TreeGrafter"/>
</dbReference>
<dbReference type="InterPro" id="IPR050219">
    <property type="entry name" value="DnaG_primase"/>
</dbReference>
<dbReference type="GO" id="GO:0003677">
    <property type="term" value="F:DNA binding"/>
    <property type="evidence" value="ECO:0007669"/>
    <property type="project" value="InterPro"/>
</dbReference>
<dbReference type="Gene3D" id="3.90.580.10">
    <property type="entry name" value="Zinc finger, CHC2-type domain"/>
    <property type="match status" value="1"/>
</dbReference>
<evidence type="ECO:0000313" key="6">
    <source>
        <dbReference type="Proteomes" id="UP000322917"/>
    </source>
</evidence>
<dbReference type="SMART" id="SM00400">
    <property type="entry name" value="ZnF_CHCC"/>
    <property type="match status" value="1"/>
</dbReference>
<dbReference type="Proteomes" id="UP000322917">
    <property type="component" value="Unassembled WGS sequence"/>
</dbReference>
<dbReference type="PANTHER" id="PTHR30313:SF2">
    <property type="entry name" value="DNA PRIMASE"/>
    <property type="match status" value="1"/>
</dbReference>
<evidence type="ECO:0000256" key="2">
    <source>
        <dbReference type="ARBA" id="ARBA00022771"/>
    </source>
</evidence>
<dbReference type="AlphaFoldDB" id="A0A1M6GZH7"/>
<gene>
    <name evidence="5" type="ORF">SAMN02745170_01834</name>
</gene>
<dbReference type="InterPro" id="IPR036977">
    <property type="entry name" value="DNA_primase_Znf_CHC2"/>
</dbReference>
<protein>
    <submittedName>
        <fullName evidence="5">CHC2 zinc finger</fullName>
    </submittedName>
</protein>
<feature type="domain" description="Zinc finger CHC2-type" evidence="4">
    <location>
        <begin position="34"/>
        <end position="88"/>
    </location>
</feature>
<name>A0A1M6GZH7_9FIRM</name>
<keyword evidence="6" id="KW-1185">Reference proteome</keyword>
<keyword evidence="2" id="KW-0863">Zinc-finger</keyword>